<accession>A0A6B8MDK7</accession>
<evidence type="ECO:0000313" key="4">
    <source>
        <dbReference type="Proteomes" id="UP000422569"/>
    </source>
</evidence>
<dbReference type="InterPro" id="IPR022051">
    <property type="entry name" value="DUF3611"/>
</dbReference>
<feature type="transmembrane region" description="Helical" evidence="2">
    <location>
        <begin position="256"/>
        <end position="274"/>
    </location>
</feature>
<feature type="transmembrane region" description="Helical" evidence="2">
    <location>
        <begin position="206"/>
        <end position="224"/>
    </location>
</feature>
<dbReference type="Proteomes" id="UP000422569">
    <property type="component" value="Chromosome"/>
</dbReference>
<organism evidence="3 4">
    <name type="scientific">Methylocystis parvus</name>
    <dbReference type="NCBI Taxonomy" id="134"/>
    <lineage>
        <taxon>Bacteria</taxon>
        <taxon>Pseudomonadati</taxon>
        <taxon>Pseudomonadota</taxon>
        <taxon>Alphaproteobacteria</taxon>
        <taxon>Hyphomicrobiales</taxon>
        <taxon>Methylocystaceae</taxon>
        <taxon>Methylocystis</taxon>
    </lineage>
</organism>
<reference evidence="3 4" key="1">
    <citation type="submission" date="2019-09" db="EMBL/GenBank/DDBJ databases">
        <title>Isolation and complete genome sequencing of Methylocystis species.</title>
        <authorList>
            <person name="Rumah B.L."/>
            <person name="Stead C.E."/>
            <person name="Stevens B.C."/>
            <person name="Minton N.P."/>
            <person name="Grosse-Honebrink A."/>
            <person name="Zhang Y."/>
        </authorList>
    </citation>
    <scope>NUCLEOTIDE SEQUENCE [LARGE SCALE GENOMIC DNA]</scope>
    <source>
        <strain evidence="3 4">BRCS2</strain>
    </source>
</reference>
<feature type="transmembrane region" description="Helical" evidence="2">
    <location>
        <begin position="163"/>
        <end position="185"/>
    </location>
</feature>
<protein>
    <submittedName>
        <fullName evidence="3">DUF3611 family protein</fullName>
    </submittedName>
</protein>
<keyword evidence="4" id="KW-1185">Reference proteome</keyword>
<keyword evidence="2" id="KW-0472">Membrane</keyword>
<name>A0A6B8MDK7_9HYPH</name>
<dbReference type="PANTHER" id="PTHR34548:SF2">
    <property type="entry name" value="PROTEIN TIC 21, CHLOROPLASTIC"/>
    <property type="match status" value="1"/>
</dbReference>
<feature type="transmembrane region" description="Helical" evidence="2">
    <location>
        <begin position="446"/>
        <end position="469"/>
    </location>
</feature>
<feature type="region of interest" description="Disordered" evidence="1">
    <location>
        <begin position="61"/>
        <end position="88"/>
    </location>
</feature>
<dbReference type="Pfam" id="PF12263">
    <property type="entry name" value="DUF3611"/>
    <property type="match status" value="1"/>
</dbReference>
<gene>
    <name evidence="3" type="ORF">F7D14_15360</name>
</gene>
<evidence type="ECO:0000256" key="1">
    <source>
        <dbReference type="SAM" id="MobiDB-lite"/>
    </source>
</evidence>
<evidence type="ECO:0000313" key="3">
    <source>
        <dbReference type="EMBL" id="QGM98720.1"/>
    </source>
</evidence>
<dbReference type="KEGG" id="mpar:F7D14_15360"/>
<keyword evidence="2" id="KW-0812">Transmembrane</keyword>
<feature type="transmembrane region" description="Helical" evidence="2">
    <location>
        <begin position="392"/>
        <end position="422"/>
    </location>
</feature>
<evidence type="ECO:0000256" key="2">
    <source>
        <dbReference type="SAM" id="Phobius"/>
    </source>
</evidence>
<dbReference type="PANTHER" id="PTHR34548">
    <property type="entry name" value="PROTEIN TIC 21, CHLOROPLASTIC"/>
    <property type="match status" value="1"/>
</dbReference>
<feature type="transmembrane region" description="Helical" evidence="2">
    <location>
        <begin position="349"/>
        <end position="371"/>
    </location>
</feature>
<dbReference type="AlphaFoldDB" id="A0A6B8MDK7"/>
<feature type="transmembrane region" description="Helical" evidence="2">
    <location>
        <begin position="316"/>
        <end position="337"/>
    </location>
</feature>
<dbReference type="EMBL" id="CP044331">
    <property type="protein sequence ID" value="QGM98720.1"/>
    <property type="molecule type" value="Genomic_DNA"/>
</dbReference>
<sequence>MAMVPVPSERVLRPRAAGFYGVTGTRARGRRNVAVTDSVRIVRPRDSDQFRLVVGRRRRLRPSQRLADRRATGAASRNRASRPRVNAPDAITQGRRKAHALYCGATPRPWSRPMTSDPRRSLLPVAIFWVFIVLSAASLATGAAREHAALDAATRAYLSELHVSLGLTAAIFLAAHILVAGLLWLTVESGGPLGGRARAAFWLRQGICVLFLVTAAAGTLASAFRGEQLFFWEYPLPFWDAGDPALADKLQSAHGFAAYALAAAIVLYAGLVLFDRLFPAGEAPAKALELSAPPDIAALIADGLAQSFRFFGAAAFWLQLLLAIVSAVLLAFGYVGHSVSPDGSGFGDAIYWASAGLALLIVSILFGFRYMSAAIRIRMHPEGYLAHQRRMAFWFVGAGGLVDLLGALVSFVGVGLSVALLVGKTVSQPPGIAITDPNKIIRALDVFVLLVNFNLLFAHCVGVGVAAWLSISSLKARHQYVVAKEVTRAAEAVVDQAQ</sequence>
<proteinExistence type="predicted"/>
<keyword evidence="2" id="KW-1133">Transmembrane helix</keyword>
<feature type="transmembrane region" description="Helical" evidence="2">
    <location>
        <begin position="122"/>
        <end position="143"/>
    </location>
</feature>